<dbReference type="SMART" id="SM00645">
    <property type="entry name" value="Pept_C1"/>
    <property type="match status" value="1"/>
</dbReference>
<dbReference type="InterPro" id="IPR025660">
    <property type="entry name" value="Pept_his_AS"/>
</dbReference>
<name>A0AAV2YRM3_9STRA</name>
<evidence type="ECO:0000256" key="3">
    <source>
        <dbReference type="SAM" id="MobiDB-lite"/>
    </source>
</evidence>
<reference evidence="6" key="1">
    <citation type="submission" date="2022-11" db="EMBL/GenBank/DDBJ databases">
        <authorList>
            <person name="Morgan W.R."/>
            <person name="Tartar A."/>
        </authorList>
    </citation>
    <scope>NUCLEOTIDE SEQUENCE</scope>
    <source>
        <strain evidence="6">ARSEF 373</strain>
    </source>
</reference>
<feature type="domain" description="Peptidase C1A papain C-terminal" evidence="5">
    <location>
        <begin position="154"/>
        <end position="364"/>
    </location>
</feature>
<dbReference type="Gene3D" id="3.90.70.10">
    <property type="entry name" value="Cysteine proteinases"/>
    <property type="match status" value="1"/>
</dbReference>
<keyword evidence="4" id="KW-0732">Signal</keyword>
<evidence type="ECO:0000256" key="1">
    <source>
        <dbReference type="ARBA" id="ARBA00008455"/>
    </source>
</evidence>
<evidence type="ECO:0000313" key="6">
    <source>
        <dbReference type="EMBL" id="DAZ97292.1"/>
    </source>
</evidence>
<dbReference type="InterPro" id="IPR000668">
    <property type="entry name" value="Peptidase_C1A_C"/>
</dbReference>
<dbReference type="Pfam" id="PF00112">
    <property type="entry name" value="Peptidase_C1"/>
    <property type="match status" value="1"/>
</dbReference>
<feature type="chain" id="PRO_5043393884" description="Peptidase C1A papain C-terminal domain-containing protein" evidence="4">
    <location>
        <begin position="19"/>
        <end position="366"/>
    </location>
</feature>
<evidence type="ECO:0000259" key="5">
    <source>
        <dbReference type="SMART" id="SM00645"/>
    </source>
</evidence>
<reference evidence="6" key="2">
    <citation type="journal article" date="2023" name="Microbiol Resour">
        <title>Decontamination and Annotation of the Draft Genome Sequence of the Oomycete Lagenidium giganteum ARSEF 373.</title>
        <authorList>
            <person name="Morgan W.R."/>
            <person name="Tartar A."/>
        </authorList>
    </citation>
    <scope>NUCLEOTIDE SEQUENCE</scope>
    <source>
        <strain evidence="6">ARSEF 373</strain>
    </source>
</reference>
<accession>A0AAV2YRM3</accession>
<sequence length="366" mass="39538">MKIIASLLAVALSSVASAASSSSKVSAITHVHKHPVHHQRSLKDLDQLKAELEAWKKSESHEAAKQLGVYAGQDGDFESDDPNEDLARLYLAKQSVAEAQERNPEAIFSLKSPFTLLLPEEFTEYVARGFDIMSAGSAATPTATPNTASPASNSSDSVDWSTSECLAPPQQQGRCCCCWAFAAVASLESANCIKTGKFTKLSEQELTTCAIDDGCDGSYPHLSLTFIKQRGGLSSAASYPFTNGAFEVAEQLDFDVVKVSDEILSWPGQPKDPSRLRDALKKQPVAIGVTAGNADFKQYDGGVLRRCGSVGLDHAVLAVGYSVTSRGSTVFKVRNWWGESWGEQGYFRVQSSACRIIDYGYYPELV</sequence>
<gene>
    <name evidence="6" type="ORF">N0F65_009825</name>
</gene>
<comment type="caution">
    <text evidence="6">The sequence shown here is derived from an EMBL/GenBank/DDBJ whole genome shotgun (WGS) entry which is preliminary data.</text>
</comment>
<dbReference type="InterPro" id="IPR013128">
    <property type="entry name" value="Peptidase_C1A"/>
</dbReference>
<evidence type="ECO:0000256" key="2">
    <source>
        <dbReference type="ARBA" id="ARBA00023145"/>
    </source>
</evidence>
<keyword evidence="7" id="KW-1185">Reference proteome</keyword>
<dbReference type="GO" id="GO:0008234">
    <property type="term" value="F:cysteine-type peptidase activity"/>
    <property type="evidence" value="ECO:0007669"/>
    <property type="project" value="InterPro"/>
</dbReference>
<dbReference type="InterPro" id="IPR038765">
    <property type="entry name" value="Papain-like_cys_pep_sf"/>
</dbReference>
<dbReference type="Proteomes" id="UP001146120">
    <property type="component" value="Unassembled WGS sequence"/>
</dbReference>
<dbReference type="EMBL" id="DAKRPA010000140">
    <property type="protein sequence ID" value="DAZ97292.1"/>
    <property type="molecule type" value="Genomic_DNA"/>
</dbReference>
<dbReference type="CDD" id="cd02248">
    <property type="entry name" value="Peptidase_C1A"/>
    <property type="match status" value="1"/>
</dbReference>
<keyword evidence="2" id="KW-0865">Zymogen</keyword>
<protein>
    <recommendedName>
        <fullName evidence="5">Peptidase C1A papain C-terminal domain-containing protein</fullName>
    </recommendedName>
</protein>
<proteinExistence type="inferred from homology"/>
<dbReference type="GO" id="GO:0006508">
    <property type="term" value="P:proteolysis"/>
    <property type="evidence" value="ECO:0007669"/>
    <property type="project" value="InterPro"/>
</dbReference>
<comment type="similarity">
    <text evidence="1">Belongs to the peptidase C1 family.</text>
</comment>
<evidence type="ECO:0000256" key="4">
    <source>
        <dbReference type="SAM" id="SignalP"/>
    </source>
</evidence>
<organism evidence="6 7">
    <name type="scientific">Lagenidium giganteum</name>
    <dbReference type="NCBI Taxonomy" id="4803"/>
    <lineage>
        <taxon>Eukaryota</taxon>
        <taxon>Sar</taxon>
        <taxon>Stramenopiles</taxon>
        <taxon>Oomycota</taxon>
        <taxon>Peronosporomycetes</taxon>
        <taxon>Pythiales</taxon>
        <taxon>Pythiaceae</taxon>
    </lineage>
</organism>
<evidence type="ECO:0000313" key="7">
    <source>
        <dbReference type="Proteomes" id="UP001146120"/>
    </source>
</evidence>
<dbReference type="AlphaFoldDB" id="A0AAV2YRM3"/>
<feature type="signal peptide" evidence="4">
    <location>
        <begin position="1"/>
        <end position="18"/>
    </location>
</feature>
<dbReference type="PROSITE" id="PS00639">
    <property type="entry name" value="THIOL_PROTEASE_HIS"/>
    <property type="match status" value="1"/>
</dbReference>
<feature type="region of interest" description="Disordered" evidence="3">
    <location>
        <begin position="138"/>
        <end position="163"/>
    </location>
</feature>
<dbReference type="PANTHER" id="PTHR12411">
    <property type="entry name" value="CYSTEINE PROTEASE FAMILY C1-RELATED"/>
    <property type="match status" value="1"/>
</dbReference>
<dbReference type="InterPro" id="IPR039417">
    <property type="entry name" value="Peptidase_C1A_papain-like"/>
</dbReference>
<dbReference type="SUPFAM" id="SSF54001">
    <property type="entry name" value="Cysteine proteinases"/>
    <property type="match status" value="1"/>
</dbReference>